<protein>
    <submittedName>
        <fullName evidence="2">Uncharacterized protein</fullName>
    </submittedName>
</protein>
<dbReference type="Proteomes" id="UP000663889">
    <property type="component" value="Unassembled WGS sequence"/>
</dbReference>
<evidence type="ECO:0000313" key="3">
    <source>
        <dbReference type="Proteomes" id="UP000663889"/>
    </source>
</evidence>
<evidence type="ECO:0000313" key="2">
    <source>
        <dbReference type="EMBL" id="CAF1192733.1"/>
    </source>
</evidence>
<name>A0A814VLX5_9BILA</name>
<organism evidence="2 3">
    <name type="scientific">Rotaria sordida</name>
    <dbReference type="NCBI Taxonomy" id="392033"/>
    <lineage>
        <taxon>Eukaryota</taxon>
        <taxon>Metazoa</taxon>
        <taxon>Spiralia</taxon>
        <taxon>Gnathifera</taxon>
        <taxon>Rotifera</taxon>
        <taxon>Eurotatoria</taxon>
        <taxon>Bdelloidea</taxon>
        <taxon>Philodinida</taxon>
        <taxon>Philodinidae</taxon>
        <taxon>Rotaria</taxon>
    </lineage>
</organism>
<feature type="compositionally biased region" description="Basic residues" evidence="1">
    <location>
        <begin position="14"/>
        <end position="26"/>
    </location>
</feature>
<dbReference type="EMBL" id="CAJNOU010001362">
    <property type="protein sequence ID" value="CAF1192733.1"/>
    <property type="molecule type" value="Genomic_DNA"/>
</dbReference>
<comment type="caution">
    <text evidence="2">The sequence shown here is derived from an EMBL/GenBank/DDBJ whole genome shotgun (WGS) entry which is preliminary data.</text>
</comment>
<feature type="region of interest" description="Disordered" evidence="1">
    <location>
        <begin position="1"/>
        <end position="45"/>
    </location>
</feature>
<sequence>MTTVHSPFCSAYLKKPKPRHRNRKNYIRSGSPNSNNTTPLQPVDNLQVPIVQPVQTASTERISTEDSNDTVILQSAAHLVTPVALPVQNGTTQPDIAENINDAVILQSIEDLVSPIALQIQEPSNEPGFTHIYSSISPVQLKSTSVHAIQRCDPRPDADSQTINNDFEKLQIEQLAMFSLPSPPPLRFSKQPTTTTQAHDYNIFNLIENNYHDAKNCEISFDDDHDEMDIVYDDNEIPDEQEPVWIMNIRAENAKILAEWNKEVDKWRSKSKKPLKRSGELKKNFLSVALSNILIKSFW</sequence>
<accession>A0A814VLX5</accession>
<reference evidence="2" key="1">
    <citation type="submission" date="2021-02" db="EMBL/GenBank/DDBJ databases">
        <authorList>
            <person name="Nowell W R."/>
        </authorList>
    </citation>
    <scope>NUCLEOTIDE SEQUENCE</scope>
</reference>
<dbReference type="AlphaFoldDB" id="A0A814VLX5"/>
<gene>
    <name evidence="2" type="ORF">SEV965_LOCUS20690</name>
</gene>
<feature type="compositionally biased region" description="Polar residues" evidence="1">
    <location>
        <begin position="28"/>
        <end position="40"/>
    </location>
</feature>
<proteinExistence type="predicted"/>
<evidence type="ECO:0000256" key="1">
    <source>
        <dbReference type="SAM" id="MobiDB-lite"/>
    </source>
</evidence>